<evidence type="ECO:0000313" key="3">
    <source>
        <dbReference type="Proteomes" id="UP000265520"/>
    </source>
</evidence>
<keyword evidence="3" id="KW-1185">Reference proteome</keyword>
<dbReference type="Proteomes" id="UP000265520">
    <property type="component" value="Unassembled WGS sequence"/>
</dbReference>
<accession>A0A392ULB8</accession>
<comment type="caution">
    <text evidence="2">The sequence shown here is derived from an EMBL/GenBank/DDBJ whole genome shotgun (WGS) entry which is preliminary data.</text>
</comment>
<feature type="non-terminal residue" evidence="2">
    <location>
        <position position="60"/>
    </location>
</feature>
<proteinExistence type="predicted"/>
<feature type="region of interest" description="Disordered" evidence="1">
    <location>
        <begin position="1"/>
        <end position="30"/>
    </location>
</feature>
<name>A0A392ULB8_9FABA</name>
<dbReference type="AlphaFoldDB" id="A0A392ULB8"/>
<dbReference type="EMBL" id="LXQA010840913">
    <property type="protein sequence ID" value="MCI73547.1"/>
    <property type="molecule type" value="Genomic_DNA"/>
</dbReference>
<protein>
    <submittedName>
        <fullName evidence="2">Uncharacterized protein</fullName>
    </submittedName>
</protein>
<reference evidence="2 3" key="1">
    <citation type="journal article" date="2018" name="Front. Plant Sci.">
        <title>Red Clover (Trifolium pratense) and Zigzag Clover (T. medium) - A Picture of Genomic Similarities and Differences.</title>
        <authorList>
            <person name="Dluhosova J."/>
            <person name="Istvanek J."/>
            <person name="Nedelnik J."/>
            <person name="Repkova J."/>
        </authorList>
    </citation>
    <scope>NUCLEOTIDE SEQUENCE [LARGE SCALE GENOMIC DNA]</scope>
    <source>
        <strain evidence="3">cv. 10/8</strain>
        <tissue evidence="2">Leaf</tissue>
    </source>
</reference>
<evidence type="ECO:0000256" key="1">
    <source>
        <dbReference type="SAM" id="MobiDB-lite"/>
    </source>
</evidence>
<sequence>MQKHPIKFWAPLPGNQNQELGTEYDPDPERTLRKRLRAAKLARVAMGDERQPPRRTMGDY</sequence>
<evidence type="ECO:0000313" key="2">
    <source>
        <dbReference type="EMBL" id="MCI73547.1"/>
    </source>
</evidence>
<organism evidence="2 3">
    <name type="scientific">Trifolium medium</name>
    <dbReference type="NCBI Taxonomy" id="97028"/>
    <lineage>
        <taxon>Eukaryota</taxon>
        <taxon>Viridiplantae</taxon>
        <taxon>Streptophyta</taxon>
        <taxon>Embryophyta</taxon>
        <taxon>Tracheophyta</taxon>
        <taxon>Spermatophyta</taxon>
        <taxon>Magnoliopsida</taxon>
        <taxon>eudicotyledons</taxon>
        <taxon>Gunneridae</taxon>
        <taxon>Pentapetalae</taxon>
        <taxon>rosids</taxon>
        <taxon>fabids</taxon>
        <taxon>Fabales</taxon>
        <taxon>Fabaceae</taxon>
        <taxon>Papilionoideae</taxon>
        <taxon>50 kb inversion clade</taxon>
        <taxon>NPAAA clade</taxon>
        <taxon>Hologalegina</taxon>
        <taxon>IRL clade</taxon>
        <taxon>Trifolieae</taxon>
        <taxon>Trifolium</taxon>
    </lineage>
</organism>